<protein>
    <submittedName>
        <fullName evidence="1">Twin-arginine translocation signal domain-containing protein</fullName>
    </submittedName>
</protein>
<dbReference type="RefSeq" id="WP_382210011.1">
    <property type="nucleotide sequence ID" value="NZ_JBHSZH010000005.1"/>
</dbReference>
<dbReference type="AlphaFoldDB" id="A0ABD5WLA0"/>
<comment type="caution">
    <text evidence="1">The sequence shown here is derived from an EMBL/GenBank/DDBJ whole genome shotgun (WGS) entry which is preliminary data.</text>
</comment>
<dbReference type="EMBL" id="JBHSZH010000005">
    <property type="protein sequence ID" value="MFC7081312.1"/>
    <property type="molecule type" value="Genomic_DNA"/>
</dbReference>
<dbReference type="Proteomes" id="UP001596407">
    <property type="component" value="Unassembled WGS sequence"/>
</dbReference>
<keyword evidence="2" id="KW-1185">Reference proteome</keyword>
<gene>
    <name evidence="1" type="ORF">ACFQJ6_15585</name>
</gene>
<accession>A0ABD5WLA0</accession>
<sequence>MKRRNFLKTAGIATAAAFSPNLATAKKGPGTRRLRGDANNPVSVEDIHRLRMSLVHEFERRGGSVERPLPMSDPGVEDGFDIVDYVVTLGPNGKPRQHIESVATGQSVENARARAANAQKRFEQSGKLSTQGDLSTQAISGWEYETSDEYYSENAPYGVIYSNYDWRKLKESNDDYDEDMHGFHQYSGMVPGTSKDGSEYDGSDWMNQVGWAYHDWNHGNASGRQLHSRGPVVQESPYNVSIGLPSFEFSYDFPSDTDIVEQGEPSEGQGEWKYDIWGYTNRHNPNEIEPGSTCRVDEKSSGTQLDIVRLKTKGQFQNDVTLNRVNWSCWMDTWWNFRGLRFSSRLRRSSDRLFCTPVPARGRPRTRRARRQPI</sequence>
<name>A0ABD5WLA0_9EURY</name>
<dbReference type="NCBIfam" id="TIGR01409">
    <property type="entry name" value="TAT_signal_seq"/>
    <property type="match status" value="1"/>
</dbReference>
<evidence type="ECO:0000313" key="2">
    <source>
        <dbReference type="Proteomes" id="UP001596407"/>
    </source>
</evidence>
<dbReference type="InterPro" id="IPR006311">
    <property type="entry name" value="TAT_signal"/>
</dbReference>
<evidence type="ECO:0000313" key="1">
    <source>
        <dbReference type="EMBL" id="MFC7081312.1"/>
    </source>
</evidence>
<dbReference type="PROSITE" id="PS51318">
    <property type="entry name" value="TAT"/>
    <property type="match status" value="1"/>
</dbReference>
<proteinExistence type="predicted"/>
<dbReference type="InterPro" id="IPR019546">
    <property type="entry name" value="TAT_signal_bac_arc"/>
</dbReference>
<organism evidence="1 2">
    <name type="scientific">Halorussus caseinilyticus</name>
    <dbReference type="NCBI Taxonomy" id="3034025"/>
    <lineage>
        <taxon>Archaea</taxon>
        <taxon>Methanobacteriati</taxon>
        <taxon>Methanobacteriota</taxon>
        <taxon>Stenosarchaea group</taxon>
        <taxon>Halobacteria</taxon>
        <taxon>Halobacteriales</taxon>
        <taxon>Haladaptataceae</taxon>
        <taxon>Halorussus</taxon>
    </lineage>
</organism>
<reference evidence="1 2" key="1">
    <citation type="journal article" date="2019" name="Int. J. Syst. Evol. Microbiol.">
        <title>The Global Catalogue of Microorganisms (GCM) 10K type strain sequencing project: providing services to taxonomists for standard genome sequencing and annotation.</title>
        <authorList>
            <consortium name="The Broad Institute Genomics Platform"/>
            <consortium name="The Broad Institute Genome Sequencing Center for Infectious Disease"/>
            <person name="Wu L."/>
            <person name="Ma J."/>
        </authorList>
    </citation>
    <scope>NUCLEOTIDE SEQUENCE [LARGE SCALE GENOMIC DNA]</scope>
    <source>
        <strain evidence="1 2">DT72</strain>
    </source>
</reference>